<comment type="caution">
    <text evidence="1">The sequence shown here is derived from an EMBL/GenBank/DDBJ whole genome shotgun (WGS) entry which is preliminary data.</text>
</comment>
<evidence type="ECO:0000313" key="1">
    <source>
        <dbReference type="EMBL" id="GAA4166303.1"/>
    </source>
</evidence>
<accession>A0ABP7ZNR8</accession>
<reference evidence="1" key="1">
    <citation type="journal article" date="2014" name="Int. J. Syst. Evol. Microbiol.">
        <title>Complete genome of a new Firmicutes species belonging to the dominant human colonic microbiota ('Ruminococcus bicirculans') reveals two chromosomes and a selective capacity to utilize plant glucans.</title>
        <authorList>
            <consortium name="NISC Comparative Sequencing Program"/>
            <person name="Wegmann U."/>
            <person name="Louis P."/>
            <person name="Goesmann A."/>
            <person name="Henrissat B."/>
            <person name="Duncan S.H."/>
            <person name="Flint H.J."/>
        </authorList>
    </citation>
    <scope>NUCLEOTIDE SEQUENCE</scope>
    <source>
        <strain evidence="1">JCM 17590</strain>
    </source>
</reference>
<organism evidence="1 2">
    <name type="scientific">Gryllotalpicola daejeonensis</name>
    <dbReference type="NCBI Taxonomy" id="993087"/>
    <lineage>
        <taxon>Bacteria</taxon>
        <taxon>Bacillati</taxon>
        <taxon>Actinomycetota</taxon>
        <taxon>Actinomycetes</taxon>
        <taxon>Micrococcales</taxon>
        <taxon>Microbacteriaceae</taxon>
        <taxon>Gryllotalpicola</taxon>
    </lineage>
</organism>
<dbReference type="Proteomes" id="UP001415169">
    <property type="component" value="Unassembled WGS sequence"/>
</dbReference>
<proteinExistence type="predicted"/>
<reference evidence="1" key="2">
    <citation type="submission" date="2023-12" db="EMBL/GenBank/DDBJ databases">
        <authorList>
            <person name="Sun Q."/>
            <person name="Inoue M."/>
        </authorList>
    </citation>
    <scope>NUCLEOTIDE SEQUENCE</scope>
    <source>
        <strain evidence="1">JCM 17590</strain>
    </source>
</reference>
<name>A0ABP7ZNR8_9MICO</name>
<gene>
    <name evidence="1" type="ORF">GCM10022286_30760</name>
</gene>
<keyword evidence="2" id="KW-1185">Reference proteome</keyword>
<protein>
    <submittedName>
        <fullName evidence="1">Uncharacterized protein</fullName>
    </submittedName>
</protein>
<evidence type="ECO:0000313" key="2">
    <source>
        <dbReference type="Proteomes" id="UP001415169"/>
    </source>
</evidence>
<dbReference type="EMBL" id="BAABBV010000002">
    <property type="protein sequence ID" value="GAA4166303.1"/>
    <property type="molecule type" value="Genomic_DNA"/>
</dbReference>
<sequence>MIAAPHPTSAAGAKALVRDFLGDHSVRLTARRVPEIPGAWSVVEATDLVTCGGPVWVALPARQLVYEESGSEFPGLWGARILNDLRADNGGSLSQ</sequence>